<proteinExistence type="predicted"/>
<dbReference type="Proteomes" id="UP000658980">
    <property type="component" value="Unassembled WGS sequence"/>
</dbReference>
<dbReference type="EMBL" id="JACSPU010000001">
    <property type="protein sequence ID" value="MBD8013501.1"/>
    <property type="molecule type" value="Genomic_DNA"/>
</dbReference>
<evidence type="ECO:0000313" key="3">
    <source>
        <dbReference type="Proteomes" id="UP000658980"/>
    </source>
</evidence>
<dbReference type="RefSeq" id="WP_191713746.1">
    <property type="nucleotide sequence ID" value="NZ_JACSPU010000001.1"/>
</dbReference>
<organism evidence="2 3">
    <name type="scientific">Planococcus wigleyi</name>
    <dbReference type="NCBI Taxonomy" id="2762216"/>
    <lineage>
        <taxon>Bacteria</taxon>
        <taxon>Bacillati</taxon>
        <taxon>Bacillota</taxon>
        <taxon>Bacilli</taxon>
        <taxon>Bacillales</taxon>
        <taxon>Caryophanaceae</taxon>
        <taxon>Planococcus</taxon>
    </lineage>
</organism>
<dbReference type="Pfam" id="PF00534">
    <property type="entry name" value="Glycos_transf_1"/>
    <property type="match status" value="1"/>
</dbReference>
<sequence>MESKNIVFVINEYNNHGGAQRVASILTDQFRADGHNVAILSINEQKNVPSYFDSETPVKVLHRDNYRPPKDIELSSNLKQMKFMKVSKELKRRRRLVQQRKEVKEFFEAYGDEEVFVIVIQVYGMQWLLPILYKPNIKIIGQSHESVKAAQSSRRYKRILSQYRQVSKFLLLTHNDAEHFEQQGFMNTGVMYNPSPFRQLPNSVDLYRKKKIISSGRLIPDKGFDVLIEAFAKAAADVPDWTLHIYGDGPAQDDLENLIRIFELEDRVFLEGQTENMEAALKDSSFFVLSSKAEGLPMSLIEAQSCGLPCISTDCAPGIREIVEEYQNGLIAPVGDVHLLARHIKKLAKDQDLFMAYSENAYESSMKFNKHVITQEWYELFEELGGRSIEQ</sequence>
<keyword evidence="3" id="KW-1185">Reference proteome</keyword>
<evidence type="ECO:0000313" key="2">
    <source>
        <dbReference type="EMBL" id="MBD8013501.1"/>
    </source>
</evidence>
<accession>A0ABR8W907</accession>
<reference evidence="2 3" key="1">
    <citation type="submission" date="2020-08" db="EMBL/GenBank/DDBJ databases">
        <title>A Genomic Blueprint of the Chicken Gut Microbiome.</title>
        <authorList>
            <person name="Gilroy R."/>
            <person name="Ravi A."/>
            <person name="Getino M."/>
            <person name="Pursley I."/>
            <person name="Horton D.L."/>
            <person name="Alikhan N.-F."/>
            <person name="Baker D."/>
            <person name="Gharbi K."/>
            <person name="Hall N."/>
            <person name="Watson M."/>
            <person name="Adriaenssens E.M."/>
            <person name="Foster-Nyarko E."/>
            <person name="Jarju S."/>
            <person name="Secka A."/>
            <person name="Antonio M."/>
            <person name="Oren A."/>
            <person name="Chaudhuri R."/>
            <person name="La Ragione R.M."/>
            <person name="Hildebrand F."/>
            <person name="Pallen M.J."/>
        </authorList>
    </citation>
    <scope>NUCLEOTIDE SEQUENCE [LARGE SCALE GENOMIC DNA]</scope>
    <source>
        <strain evidence="2 3">Sa1BUA13</strain>
    </source>
</reference>
<dbReference type="PANTHER" id="PTHR12526:SF630">
    <property type="entry name" value="GLYCOSYLTRANSFERASE"/>
    <property type="match status" value="1"/>
</dbReference>
<evidence type="ECO:0000259" key="1">
    <source>
        <dbReference type="Pfam" id="PF00534"/>
    </source>
</evidence>
<protein>
    <submittedName>
        <fullName evidence="2">Glycosyltransferase</fullName>
    </submittedName>
</protein>
<dbReference type="PANTHER" id="PTHR12526">
    <property type="entry name" value="GLYCOSYLTRANSFERASE"/>
    <property type="match status" value="1"/>
</dbReference>
<dbReference type="SUPFAM" id="SSF53756">
    <property type="entry name" value="UDP-Glycosyltransferase/glycogen phosphorylase"/>
    <property type="match status" value="1"/>
</dbReference>
<comment type="caution">
    <text evidence="2">The sequence shown here is derived from an EMBL/GenBank/DDBJ whole genome shotgun (WGS) entry which is preliminary data.</text>
</comment>
<feature type="domain" description="Glycosyl transferase family 1" evidence="1">
    <location>
        <begin position="208"/>
        <end position="363"/>
    </location>
</feature>
<gene>
    <name evidence="2" type="ORF">H9630_01630</name>
</gene>
<name>A0ABR8W907_9BACL</name>
<dbReference type="Gene3D" id="3.40.50.2000">
    <property type="entry name" value="Glycogen Phosphorylase B"/>
    <property type="match status" value="2"/>
</dbReference>
<dbReference type="InterPro" id="IPR001296">
    <property type="entry name" value="Glyco_trans_1"/>
</dbReference>